<evidence type="ECO:0000313" key="1">
    <source>
        <dbReference type="EMBL" id="KAI5660907.1"/>
    </source>
</evidence>
<dbReference type="Proteomes" id="UP001060085">
    <property type="component" value="Linkage Group LG05"/>
</dbReference>
<sequence>MCQAIEHRAAMDEGVSTQNNMLDVQSDSLMDLDYMDELLLEGCWLETADGSEFLHHSPSNFNALFDSSFTWPTFEDNSGGICSPSKGFQEERQRSSSFTENPSVSEYHKARDSSKLDSVDENVNNAAVCSSSHSGNSLANAFELNRRWWIGPSTSAPVMERLVRALGYIKDWSREKDVLIQIWVPVNKGGRHVLTTSDQPFSLDLNSRRLACYRDVSVNYQFPAEEDSKEIVGLPGRVFNGKVPEWTPDVQFFRKDEYARVGHAEQYDVRGTLAVPVFEQGSQNCLGVIEVVFTTRKINYCPELENVCKALKAVELSCDTSSTPDTKACDFSFQAALPEIKEVLRVACRTHRLPLAQAWVPCIQQGKRGSRHSDENFIHCVSTVDSACYIGDPAIQGFNEACSEHHLLKGQGIVGRAFTTNQPCFSPDITSYSKTDYPLSHHARMFGLRAAVAIRLRSIHAGSTDFVLEFFLPLDCKDPEEHKRMLSSLSIIIQKVSHSLRVVTDKELQDEAALPTDGTSSPSIIFSEKMPEVEHSHATMVSQERSSQTTRPVEAEESFSFASESRTGNAREVIAGKVSQLGQCDPDASSKTTISFQDSHLSSGDYNLPNANKTGEKKRAKAESTITLQILRQYFAGSLKDAAKSIGVCPTTLKRICRQHGIKRWPSRKIKKVGHSLQKIQRVIDSVQGASGDLHIESFYRNFPELASSNVSRTGTFSSFKSGDTPEPSKTKPEGGGLNPAALVSTSPSSSCSHSSDSSQCFSSGTQQHPPQSLHVSVQDESVNRLLKRVRSDAELHLSSEGPKFLQRSNSHASFIEHSKLERVPPQKEARHQNQQEQIAQRIKVSYGEENIRFRMQRNWGYEDLMREICRRFGILNSDGFHLKYLDDDSEWVLMTCDADLEECIDVCRSSLNQTIRLSLLRDSQQHCGSSSGTSCLRID</sequence>
<reference evidence="2" key="1">
    <citation type="journal article" date="2023" name="Nat. Plants">
        <title>Single-cell RNA sequencing provides a high-resolution roadmap for understanding the multicellular compartmentation of specialized metabolism.</title>
        <authorList>
            <person name="Sun S."/>
            <person name="Shen X."/>
            <person name="Li Y."/>
            <person name="Li Y."/>
            <person name="Wang S."/>
            <person name="Li R."/>
            <person name="Zhang H."/>
            <person name="Shen G."/>
            <person name="Guo B."/>
            <person name="Wei J."/>
            <person name="Xu J."/>
            <person name="St-Pierre B."/>
            <person name="Chen S."/>
            <person name="Sun C."/>
        </authorList>
    </citation>
    <scope>NUCLEOTIDE SEQUENCE [LARGE SCALE GENOMIC DNA]</scope>
</reference>
<gene>
    <name evidence="1" type="ORF">M9H77_20230</name>
</gene>
<name>A0ACC0AKE1_CATRO</name>
<comment type="caution">
    <text evidence="1">The sequence shown here is derived from an EMBL/GenBank/DDBJ whole genome shotgun (WGS) entry which is preliminary data.</text>
</comment>
<dbReference type="EMBL" id="CM044705">
    <property type="protein sequence ID" value="KAI5660907.1"/>
    <property type="molecule type" value="Genomic_DNA"/>
</dbReference>
<proteinExistence type="predicted"/>
<organism evidence="1 2">
    <name type="scientific">Catharanthus roseus</name>
    <name type="common">Madagascar periwinkle</name>
    <name type="synonym">Vinca rosea</name>
    <dbReference type="NCBI Taxonomy" id="4058"/>
    <lineage>
        <taxon>Eukaryota</taxon>
        <taxon>Viridiplantae</taxon>
        <taxon>Streptophyta</taxon>
        <taxon>Embryophyta</taxon>
        <taxon>Tracheophyta</taxon>
        <taxon>Spermatophyta</taxon>
        <taxon>Magnoliopsida</taxon>
        <taxon>eudicotyledons</taxon>
        <taxon>Gunneridae</taxon>
        <taxon>Pentapetalae</taxon>
        <taxon>asterids</taxon>
        <taxon>lamiids</taxon>
        <taxon>Gentianales</taxon>
        <taxon>Apocynaceae</taxon>
        <taxon>Rauvolfioideae</taxon>
        <taxon>Vinceae</taxon>
        <taxon>Catharanthinae</taxon>
        <taxon>Catharanthus</taxon>
    </lineage>
</organism>
<keyword evidence="2" id="KW-1185">Reference proteome</keyword>
<protein>
    <submittedName>
        <fullName evidence="1">Uncharacterized protein</fullName>
    </submittedName>
</protein>
<evidence type="ECO:0000313" key="2">
    <source>
        <dbReference type="Proteomes" id="UP001060085"/>
    </source>
</evidence>
<accession>A0ACC0AKE1</accession>